<reference evidence="1 2" key="1">
    <citation type="journal article" date="2013" name="Genome Announc.">
        <title>Genome Sequence of Sporolactobacillus laevolacticus DSM442, an Efficient Polymer-Grade D-Lactate Producer from Agricultural Waste Cottonseed as a Nitrogen Source.</title>
        <authorList>
            <person name="Wang H."/>
            <person name="Wang L."/>
            <person name="Ju J."/>
            <person name="Yu B."/>
            <person name="Ma Y."/>
        </authorList>
    </citation>
    <scope>NUCLEOTIDE SEQUENCE [LARGE SCALE GENOMIC DNA]</scope>
    <source>
        <strain evidence="1 2">DSM 442</strain>
    </source>
</reference>
<comment type="caution">
    <text evidence="1">The sequence shown here is derived from an EMBL/GenBank/DDBJ whole genome shotgun (WGS) entry which is preliminary data.</text>
</comment>
<dbReference type="AlphaFoldDB" id="V6J678"/>
<name>V6J678_9BACL</name>
<organism evidence="1 2">
    <name type="scientific">Sporolactobacillus laevolacticus DSM 442</name>
    <dbReference type="NCBI Taxonomy" id="1395513"/>
    <lineage>
        <taxon>Bacteria</taxon>
        <taxon>Bacillati</taxon>
        <taxon>Bacillota</taxon>
        <taxon>Bacilli</taxon>
        <taxon>Bacillales</taxon>
        <taxon>Sporolactobacillaceae</taxon>
        <taxon>Sporolactobacillus</taxon>
    </lineage>
</organism>
<gene>
    <name evidence="1" type="ORF">P343_08890</name>
</gene>
<proteinExistence type="predicted"/>
<sequence>MKQPVLTQVERPTWKQRLKVIRLFINIYHINRKRQPILRSTQIAFHCCSLIWKDGHDHSAK</sequence>
<protein>
    <submittedName>
        <fullName evidence="1">Uncharacterized protein</fullName>
    </submittedName>
</protein>
<dbReference type="Proteomes" id="UP000018296">
    <property type="component" value="Unassembled WGS sequence"/>
</dbReference>
<accession>V6J678</accession>
<evidence type="ECO:0000313" key="1">
    <source>
        <dbReference type="EMBL" id="EST12274.1"/>
    </source>
</evidence>
<dbReference type="EMBL" id="AWTC01000006">
    <property type="protein sequence ID" value="EST12274.1"/>
    <property type="molecule type" value="Genomic_DNA"/>
</dbReference>
<evidence type="ECO:0000313" key="2">
    <source>
        <dbReference type="Proteomes" id="UP000018296"/>
    </source>
</evidence>
<dbReference type="RefSeq" id="WP_023510037.1">
    <property type="nucleotide sequence ID" value="NZ_AWTC01000006.1"/>
</dbReference>
<keyword evidence="2" id="KW-1185">Reference proteome</keyword>